<proteinExistence type="predicted"/>
<name>A0AAE2D8Q5_SCHME</name>
<protein>
    <submittedName>
        <fullName evidence="1">Uncharacterized protein</fullName>
    </submittedName>
</protein>
<dbReference type="InterPro" id="IPR011990">
    <property type="entry name" value="TPR-like_helical_dom_sf"/>
</dbReference>
<evidence type="ECO:0000313" key="2">
    <source>
        <dbReference type="Proteomes" id="UP001292079"/>
    </source>
</evidence>
<dbReference type="Proteomes" id="UP001292079">
    <property type="component" value="Unassembled WGS sequence"/>
</dbReference>
<sequence>MTIPHLLSNIALCQLKVGSNEYCTRNCSYALYLLSRQINPNQHSSINNDYYYQEIIKSTLFTQEKLQFYEDNFNITYYDIQKLLFRRAQSYYNQGKMDEAKFDLNISIELLNSQLTLKYCHVNTLTEIHHHHHHHNINDQMNNSHYKQIKAALQISENLLIKVNDRILRDQNELITRLKKRTHVN</sequence>
<organism evidence="1 2">
    <name type="scientific">Schistosoma mekongi</name>
    <name type="common">Parasitic worm</name>
    <dbReference type="NCBI Taxonomy" id="38744"/>
    <lineage>
        <taxon>Eukaryota</taxon>
        <taxon>Metazoa</taxon>
        <taxon>Spiralia</taxon>
        <taxon>Lophotrochozoa</taxon>
        <taxon>Platyhelminthes</taxon>
        <taxon>Trematoda</taxon>
        <taxon>Digenea</taxon>
        <taxon>Strigeidida</taxon>
        <taxon>Schistosomatoidea</taxon>
        <taxon>Schistosomatidae</taxon>
        <taxon>Schistosoma</taxon>
    </lineage>
</organism>
<dbReference type="Gene3D" id="1.25.40.10">
    <property type="entry name" value="Tetratricopeptide repeat domain"/>
    <property type="match status" value="1"/>
</dbReference>
<reference evidence="1" key="1">
    <citation type="submission" date="2022-04" db="EMBL/GenBank/DDBJ databases">
        <authorList>
            <person name="Xu L."/>
            <person name="Lv Z."/>
        </authorList>
    </citation>
    <scope>NUCLEOTIDE SEQUENCE</scope>
    <source>
        <strain evidence="1">LV_2022a</strain>
    </source>
</reference>
<accession>A0AAE2D8Q5</accession>
<gene>
    <name evidence="1" type="ORF">MN116_002463</name>
</gene>
<dbReference type="AlphaFoldDB" id="A0AAE2D8Q5"/>
<reference evidence="1" key="2">
    <citation type="journal article" date="2023" name="Infect Dis Poverty">
        <title>Chromosome-scale genome of the human blood fluke Schistosoma mekongi and its implications for public health.</title>
        <authorList>
            <person name="Zhou M."/>
            <person name="Xu L."/>
            <person name="Xu D."/>
            <person name="Chen W."/>
            <person name="Khan J."/>
            <person name="Hu Y."/>
            <person name="Huang H."/>
            <person name="Wei H."/>
            <person name="Zhang Y."/>
            <person name="Chusongsang P."/>
            <person name="Tanasarnprasert K."/>
            <person name="Hu X."/>
            <person name="Limpanont Y."/>
            <person name="Lv Z."/>
        </authorList>
    </citation>
    <scope>NUCLEOTIDE SEQUENCE</scope>
    <source>
        <strain evidence="1">LV_2022a</strain>
    </source>
</reference>
<evidence type="ECO:0000313" key="1">
    <source>
        <dbReference type="EMBL" id="KAK4475404.1"/>
    </source>
</evidence>
<comment type="caution">
    <text evidence="1">The sequence shown here is derived from an EMBL/GenBank/DDBJ whole genome shotgun (WGS) entry which is preliminary data.</text>
</comment>
<dbReference type="SUPFAM" id="SSF48452">
    <property type="entry name" value="TPR-like"/>
    <property type="match status" value="1"/>
</dbReference>
<dbReference type="EMBL" id="JALJAT010000001">
    <property type="protein sequence ID" value="KAK4475404.1"/>
    <property type="molecule type" value="Genomic_DNA"/>
</dbReference>
<keyword evidence="2" id="KW-1185">Reference proteome</keyword>